<evidence type="ECO:0000313" key="2">
    <source>
        <dbReference type="Proteomes" id="UP001079430"/>
    </source>
</evidence>
<accession>A0ABT4K9K0</accession>
<dbReference type="Proteomes" id="UP001079430">
    <property type="component" value="Unassembled WGS sequence"/>
</dbReference>
<protein>
    <submittedName>
        <fullName evidence="1">Uncharacterized protein</fullName>
    </submittedName>
</protein>
<evidence type="ECO:0000313" key="1">
    <source>
        <dbReference type="EMBL" id="MCZ4088624.1"/>
    </source>
</evidence>
<dbReference type="RefSeq" id="WP_269274558.1">
    <property type="nucleotide sequence ID" value="NZ_JAPVOI010000002.1"/>
</dbReference>
<reference evidence="1" key="1">
    <citation type="submission" date="2022-10" db="EMBL/GenBank/DDBJ databases">
        <title>Whole genome sequencing of three plant growth promoting bacteria isolated from Vachellia tortilis subsp. raddiana in Morocco.</title>
        <authorList>
            <person name="Hnini M."/>
            <person name="Zouagui R."/>
            <person name="Zouagui H."/>
            <person name="Chemao Elfihri M.-W."/>
            <person name="Ibrahimi A."/>
            <person name="Sbabou L."/>
            <person name="Aurag J."/>
        </authorList>
    </citation>
    <scope>NUCLEOTIDE SEQUENCE</scope>
    <source>
        <strain evidence="1">LMR678</strain>
    </source>
</reference>
<keyword evidence="2" id="KW-1185">Reference proteome</keyword>
<dbReference type="EMBL" id="JAPVOI010000002">
    <property type="protein sequence ID" value="MCZ4088624.1"/>
    <property type="molecule type" value="Genomic_DNA"/>
</dbReference>
<gene>
    <name evidence="1" type="ORF">O3W52_00335</name>
</gene>
<proteinExistence type="predicted"/>
<organism evidence="1 2">
    <name type="scientific">Sinorhizobium psoraleae</name>
    <dbReference type="NCBI Taxonomy" id="520838"/>
    <lineage>
        <taxon>Bacteria</taxon>
        <taxon>Pseudomonadati</taxon>
        <taxon>Pseudomonadota</taxon>
        <taxon>Alphaproteobacteria</taxon>
        <taxon>Hyphomicrobiales</taxon>
        <taxon>Rhizobiaceae</taxon>
        <taxon>Sinorhizobium/Ensifer group</taxon>
        <taxon>Sinorhizobium</taxon>
    </lineage>
</organism>
<name>A0ABT4K9K0_9HYPH</name>
<sequence>MENRVTILFATAAAVLLQSVIPTYGADIKLPEKIEKSKQITFCTDVGFPHGKC</sequence>
<comment type="caution">
    <text evidence="1">The sequence shown here is derived from an EMBL/GenBank/DDBJ whole genome shotgun (WGS) entry which is preliminary data.</text>
</comment>